<dbReference type="GeneID" id="14890193"/>
<dbReference type="PANTHER" id="PTHR20913">
    <property type="entry name" value="TBC1 DOMAIN FAMILY MEMBER 20/GTPASE"/>
    <property type="match status" value="1"/>
</dbReference>
<dbReference type="InterPro" id="IPR045913">
    <property type="entry name" value="TBC20/Gyp8-like"/>
</dbReference>
<name>A0A0A1U8Q3_ENTIV</name>
<protein>
    <recommendedName>
        <fullName evidence="3">Rab-GAP TBC domain-containing protein</fullName>
    </recommendedName>
</protein>
<keyword evidence="2" id="KW-1133">Transmembrane helix</keyword>
<dbReference type="GO" id="GO:0005789">
    <property type="term" value="C:endoplasmic reticulum membrane"/>
    <property type="evidence" value="ECO:0007669"/>
    <property type="project" value="TreeGrafter"/>
</dbReference>
<evidence type="ECO:0000313" key="5">
    <source>
        <dbReference type="Proteomes" id="UP000014680"/>
    </source>
</evidence>
<dbReference type="InterPro" id="IPR000195">
    <property type="entry name" value="Rab-GAP-TBC_dom"/>
</dbReference>
<proteinExistence type="predicted"/>
<dbReference type="PANTHER" id="PTHR20913:SF7">
    <property type="entry name" value="RE60063P"/>
    <property type="match status" value="1"/>
</dbReference>
<feature type="domain" description="Rab-GAP TBC" evidence="3">
    <location>
        <begin position="31"/>
        <end position="208"/>
    </location>
</feature>
<reference evidence="4 5" key="1">
    <citation type="submission" date="2012-10" db="EMBL/GenBank/DDBJ databases">
        <authorList>
            <person name="Zafar N."/>
            <person name="Inman J."/>
            <person name="Hall N."/>
            <person name="Lorenzi H."/>
            <person name="Caler E."/>
        </authorList>
    </citation>
    <scope>NUCLEOTIDE SEQUENCE [LARGE SCALE GENOMIC DNA]</scope>
    <source>
        <strain evidence="4 5">IP1</strain>
    </source>
</reference>
<feature type="transmembrane region" description="Helical" evidence="2">
    <location>
        <begin position="291"/>
        <end position="309"/>
    </location>
</feature>
<dbReference type="SUPFAM" id="SSF47923">
    <property type="entry name" value="Ypt/Rab-GAP domain of gyp1p"/>
    <property type="match status" value="2"/>
</dbReference>
<dbReference type="EMBL" id="KB206474">
    <property type="protein sequence ID" value="ELP91284.1"/>
    <property type="molecule type" value="Genomic_DNA"/>
</dbReference>
<keyword evidence="2" id="KW-0812">Transmembrane</keyword>
<sequence>MSESDFQHFKKTTHPLTINSLIARSPYGFGDSNNLERSNIYAKILQVKPILLKSVKSKYHSQLAIDVHRTYGNIFKSLPMEEKKSRLLLVLDNLFYLHPELKYYQGFHDVVSILILAIPSDEMVLAITEKLALTRFKEMLTSDIVIVMEQGLNALQRVKEIDQQLGDILEEVGCDAMFTLPWYLTWFIHSISSVEVGVRLIDFFVCSENEDFGNFIISAIISQRDNVFNCTEDSSVHTLFTDAPKSFTVDDVQTIINMTILLRNKDTTLSQLLNARTHKSSAITFVEENKATLILAAIVVVMWSFTYLFSQ</sequence>
<dbReference type="SMART" id="SM00164">
    <property type="entry name" value="TBC"/>
    <property type="match status" value="1"/>
</dbReference>
<dbReference type="OrthoDB" id="206700at2759"/>
<dbReference type="RefSeq" id="XP_004258055.1">
    <property type="nucleotide sequence ID" value="XM_004258007.1"/>
</dbReference>
<dbReference type="Pfam" id="PF00566">
    <property type="entry name" value="RabGAP-TBC"/>
    <property type="match status" value="1"/>
</dbReference>
<evidence type="ECO:0000256" key="2">
    <source>
        <dbReference type="SAM" id="Phobius"/>
    </source>
</evidence>
<dbReference type="VEuPathDB" id="AmoebaDB:EIN_152810"/>
<dbReference type="AlphaFoldDB" id="A0A0A1U8Q3"/>
<gene>
    <name evidence="4" type="ORF">EIN_152810</name>
</gene>
<evidence type="ECO:0000259" key="3">
    <source>
        <dbReference type="PROSITE" id="PS50086"/>
    </source>
</evidence>
<dbReference type="KEGG" id="eiv:EIN_152810"/>
<dbReference type="Gene3D" id="1.10.8.1310">
    <property type="match status" value="1"/>
</dbReference>
<dbReference type="Gene3D" id="1.10.472.80">
    <property type="entry name" value="Ypt/Rab-GAP domain of gyp1p, domain 3"/>
    <property type="match status" value="1"/>
</dbReference>
<dbReference type="PROSITE" id="PS50086">
    <property type="entry name" value="TBC_RABGAP"/>
    <property type="match status" value="1"/>
</dbReference>
<dbReference type="GO" id="GO:0006888">
    <property type="term" value="P:endoplasmic reticulum to Golgi vesicle-mediated transport"/>
    <property type="evidence" value="ECO:0007669"/>
    <property type="project" value="TreeGrafter"/>
</dbReference>
<keyword evidence="2" id="KW-0472">Membrane</keyword>
<organism evidence="4 5">
    <name type="scientific">Entamoeba invadens IP1</name>
    <dbReference type="NCBI Taxonomy" id="370355"/>
    <lineage>
        <taxon>Eukaryota</taxon>
        <taxon>Amoebozoa</taxon>
        <taxon>Evosea</taxon>
        <taxon>Archamoebae</taxon>
        <taxon>Mastigamoebida</taxon>
        <taxon>Entamoebidae</taxon>
        <taxon>Entamoeba</taxon>
    </lineage>
</organism>
<accession>A0A0A1U8Q3</accession>
<dbReference type="GO" id="GO:0005096">
    <property type="term" value="F:GTPase activator activity"/>
    <property type="evidence" value="ECO:0007669"/>
    <property type="project" value="UniProtKB-KW"/>
</dbReference>
<keyword evidence="1" id="KW-0343">GTPase activation</keyword>
<keyword evidence="5" id="KW-1185">Reference proteome</keyword>
<evidence type="ECO:0000256" key="1">
    <source>
        <dbReference type="ARBA" id="ARBA00022468"/>
    </source>
</evidence>
<dbReference type="OMA" id="IVIVMEQ"/>
<evidence type="ECO:0000313" key="4">
    <source>
        <dbReference type="EMBL" id="ELP91284.1"/>
    </source>
</evidence>
<dbReference type="Proteomes" id="UP000014680">
    <property type="component" value="Unassembled WGS sequence"/>
</dbReference>
<dbReference type="InterPro" id="IPR035969">
    <property type="entry name" value="Rab-GAP_TBC_sf"/>
</dbReference>